<sequence length="86" mass="9523">MVFVTIRRVFCLEVSGCQCVRVKITDSGGDEPATNLTAAMEVTTITGSGDLVLVLRQVPLFSGKHPPPRFFYFLKIEDDDFVSVQI</sequence>
<dbReference type="EMBL" id="MNCJ02000324">
    <property type="protein sequence ID" value="KAF5789903.1"/>
    <property type="molecule type" value="Genomic_DNA"/>
</dbReference>
<proteinExistence type="predicted"/>
<gene>
    <name evidence="1" type="ORF">HanXRQr2_Chr09g0376731</name>
</gene>
<evidence type="ECO:0000313" key="1">
    <source>
        <dbReference type="EMBL" id="KAF5789903.1"/>
    </source>
</evidence>
<keyword evidence="2" id="KW-1185">Reference proteome</keyword>
<accession>A0A9K3I3R1</accession>
<name>A0A9K3I3R1_HELAN</name>
<comment type="caution">
    <text evidence="1">The sequence shown here is derived from an EMBL/GenBank/DDBJ whole genome shotgun (WGS) entry which is preliminary data.</text>
</comment>
<dbReference type="AlphaFoldDB" id="A0A9K3I3R1"/>
<dbReference type="Proteomes" id="UP000215914">
    <property type="component" value="Unassembled WGS sequence"/>
</dbReference>
<evidence type="ECO:0000313" key="2">
    <source>
        <dbReference type="Proteomes" id="UP000215914"/>
    </source>
</evidence>
<protein>
    <submittedName>
        <fullName evidence="1">Uncharacterized protein</fullName>
    </submittedName>
</protein>
<reference evidence="1" key="1">
    <citation type="journal article" date="2017" name="Nature">
        <title>The sunflower genome provides insights into oil metabolism, flowering and Asterid evolution.</title>
        <authorList>
            <person name="Badouin H."/>
            <person name="Gouzy J."/>
            <person name="Grassa C.J."/>
            <person name="Murat F."/>
            <person name="Staton S.E."/>
            <person name="Cottret L."/>
            <person name="Lelandais-Briere C."/>
            <person name="Owens G.L."/>
            <person name="Carrere S."/>
            <person name="Mayjonade B."/>
            <person name="Legrand L."/>
            <person name="Gill N."/>
            <person name="Kane N.C."/>
            <person name="Bowers J.E."/>
            <person name="Hubner S."/>
            <person name="Bellec A."/>
            <person name="Berard A."/>
            <person name="Berges H."/>
            <person name="Blanchet N."/>
            <person name="Boniface M.C."/>
            <person name="Brunel D."/>
            <person name="Catrice O."/>
            <person name="Chaidir N."/>
            <person name="Claudel C."/>
            <person name="Donnadieu C."/>
            <person name="Faraut T."/>
            <person name="Fievet G."/>
            <person name="Helmstetter N."/>
            <person name="King M."/>
            <person name="Knapp S.J."/>
            <person name="Lai Z."/>
            <person name="Le Paslier M.C."/>
            <person name="Lippi Y."/>
            <person name="Lorenzon L."/>
            <person name="Mandel J.R."/>
            <person name="Marage G."/>
            <person name="Marchand G."/>
            <person name="Marquand E."/>
            <person name="Bret-Mestries E."/>
            <person name="Morien E."/>
            <person name="Nambeesan S."/>
            <person name="Nguyen T."/>
            <person name="Pegot-Espagnet P."/>
            <person name="Pouilly N."/>
            <person name="Raftis F."/>
            <person name="Sallet E."/>
            <person name="Schiex T."/>
            <person name="Thomas J."/>
            <person name="Vandecasteele C."/>
            <person name="Vares D."/>
            <person name="Vear F."/>
            <person name="Vautrin S."/>
            <person name="Crespi M."/>
            <person name="Mangin B."/>
            <person name="Burke J.M."/>
            <person name="Salse J."/>
            <person name="Munos S."/>
            <person name="Vincourt P."/>
            <person name="Rieseberg L.H."/>
            <person name="Langlade N.B."/>
        </authorList>
    </citation>
    <scope>NUCLEOTIDE SEQUENCE</scope>
    <source>
        <tissue evidence="1">Leaves</tissue>
    </source>
</reference>
<dbReference type="Gramene" id="mRNA:HanXRQr2_Chr09g0376731">
    <property type="protein sequence ID" value="CDS:HanXRQr2_Chr09g0376731.1"/>
    <property type="gene ID" value="HanXRQr2_Chr09g0376731"/>
</dbReference>
<organism evidence="1 2">
    <name type="scientific">Helianthus annuus</name>
    <name type="common">Common sunflower</name>
    <dbReference type="NCBI Taxonomy" id="4232"/>
    <lineage>
        <taxon>Eukaryota</taxon>
        <taxon>Viridiplantae</taxon>
        <taxon>Streptophyta</taxon>
        <taxon>Embryophyta</taxon>
        <taxon>Tracheophyta</taxon>
        <taxon>Spermatophyta</taxon>
        <taxon>Magnoliopsida</taxon>
        <taxon>eudicotyledons</taxon>
        <taxon>Gunneridae</taxon>
        <taxon>Pentapetalae</taxon>
        <taxon>asterids</taxon>
        <taxon>campanulids</taxon>
        <taxon>Asterales</taxon>
        <taxon>Asteraceae</taxon>
        <taxon>Asteroideae</taxon>
        <taxon>Heliantheae alliance</taxon>
        <taxon>Heliantheae</taxon>
        <taxon>Helianthus</taxon>
    </lineage>
</organism>
<reference evidence="1" key="2">
    <citation type="submission" date="2020-06" db="EMBL/GenBank/DDBJ databases">
        <title>Helianthus annuus Genome sequencing and assembly Release 2.</title>
        <authorList>
            <person name="Gouzy J."/>
            <person name="Langlade N."/>
            <person name="Munos S."/>
        </authorList>
    </citation>
    <scope>NUCLEOTIDE SEQUENCE</scope>
    <source>
        <tissue evidence="1">Leaves</tissue>
    </source>
</reference>